<protein>
    <submittedName>
        <fullName evidence="1">Uncharacterized protein</fullName>
    </submittedName>
</protein>
<dbReference type="EMBL" id="GBRH01178118">
    <property type="protein sequence ID" value="JAE19778.1"/>
    <property type="molecule type" value="Transcribed_RNA"/>
</dbReference>
<reference evidence="1" key="2">
    <citation type="journal article" date="2015" name="Data Brief">
        <title>Shoot transcriptome of the giant reed, Arundo donax.</title>
        <authorList>
            <person name="Barrero R.A."/>
            <person name="Guerrero F.D."/>
            <person name="Moolhuijzen P."/>
            <person name="Goolsby J.A."/>
            <person name="Tidwell J."/>
            <person name="Bellgard S.E."/>
            <person name="Bellgard M.I."/>
        </authorList>
    </citation>
    <scope>NUCLEOTIDE SEQUENCE</scope>
    <source>
        <tissue evidence="1">Shoot tissue taken approximately 20 cm above the soil surface</tissue>
    </source>
</reference>
<organism evidence="1">
    <name type="scientific">Arundo donax</name>
    <name type="common">Giant reed</name>
    <name type="synonym">Donax arundinaceus</name>
    <dbReference type="NCBI Taxonomy" id="35708"/>
    <lineage>
        <taxon>Eukaryota</taxon>
        <taxon>Viridiplantae</taxon>
        <taxon>Streptophyta</taxon>
        <taxon>Embryophyta</taxon>
        <taxon>Tracheophyta</taxon>
        <taxon>Spermatophyta</taxon>
        <taxon>Magnoliopsida</taxon>
        <taxon>Liliopsida</taxon>
        <taxon>Poales</taxon>
        <taxon>Poaceae</taxon>
        <taxon>PACMAD clade</taxon>
        <taxon>Arundinoideae</taxon>
        <taxon>Arundineae</taxon>
        <taxon>Arundo</taxon>
    </lineage>
</organism>
<name>A0A0A9GGG6_ARUDO</name>
<accession>A0A0A9GGG6</accession>
<dbReference type="AlphaFoldDB" id="A0A0A9GGG6"/>
<proteinExistence type="predicted"/>
<evidence type="ECO:0000313" key="1">
    <source>
        <dbReference type="EMBL" id="JAE19778.1"/>
    </source>
</evidence>
<reference evidence="1" key="1">
    <citation type="submission" date="2014-09" db="EMBL/GenBank/DDBJ databases">
        <authorList>
            <person name="Magalhaes I.L.F."/>
            <person name="Oliveira U."/>
            <person name="Santos F.R."/>
            <person name="Vidigal T.H.D.A."/>
            <person name="Brescovit A.D."/>
            <person name="Santos A.J."/>
        </authorList>
    </citation>
    <scope>NUCLEOTIDE SEQUENCE</scope>
    <source>
        <tissue evidence="1">Shoot tissue taken approximately 20 cm above the soil surface</tissue>
    </source>
</reference>
<sequence>MVCDPLFVKTKEYRTIAAAEELHTTYSVKELTKGYSTAMSKQK</sequence>